<gene>
    <name evidence="1" type="ORF">HELGO_WM88156</name>
</gene>
<sequence length="270" mass="30816">MFFWSSFWGALYGVIFDERSFYSEKPNFSKRDKEKLAKKIIGNINKVYKNSRLSSSYKFELAKVRDWNFTGGRTLASLTKLYRDNKASNKKAKLDLHILQQYYKLDLLIAIIGKDSSSKFAGIANGTPKYHGYANSADFGIVFINGYKNAKRKYVISHEMGHTFGLYHGKAVADYTGIDIHYKTNGFAKGANGFGKVNTAKKSNNAYTTLMSYGYLKVSKARANSNRYSDKTRKDCGYYHNEPCGDDNANAVEVLQRYAKEYGKRSEWYK</sequence>
<organism evidence="1">
    <name type="scientific">uncultured Sulfurovum sp</name>
    <dbReference type="NCBI Taxonomy" id="269237"/>
    <lineage>
        <taxon>Bacteria</taxon>
        <taxon>Pseudomonadati</taxon>
        <taxon>Campylobacterota</taxon>
        <taxon>Epsilonproteobacteria</taxon>
        <taxon>Campylobacterales</taxon>
        <taxon>Sulfurovaceae</taxon>
        <taxon>Sulfurovum</taxon>
        <taxon>environmental samples</taxon>
    </lineage>
</organism>
<proteinExistence type="predicted"/>
<dbReference type="InterPro" id="IPR024079">
    <property type="entry name" value="MetalloPept_cat_dom_sf"/>
</dbReference>
<dbReference type="Pfam" id="PF13582">
    <property type="entry name" value="Reprolysin_3"/>
    <property type="match status" value="1"/>
</dbReference>
<accession>A0A6S6S7C2</accession>
<protein>
    <submittedName>
        <fullName evidence="1">Uncharacterized protein</fullName>
    </submittedName>
</protein>
<evidence type="ECO:0000313" key="1">
    <source>
        <dbReference type="EMBL" id="CAA6803643.1"/>
    </source>
</evidence>
<dbReference type="Gene3D" id="3.40.390.10">
    <property type="entry name" value="Collagenase (Catalytic Domain)"/>
    <property type="match status" value="1"/>
</dbReference>
<dbReference type="SUPFAM" id="SSF55486">
    <property type="entry name" value="Metalloproteases ('zincins'), catalytic domain"/>
    <property type="match status" value="1"/>
</dbReference>
<dbReference type="GO" id="GO:0008237">
    <property type="term" value="F:metallopeptidase activity"/>
    <property type="evidence" value="ECO:0007669"/>
    <property type="project" value="InterPro"/>
</dbReference>
<dbReference type="AlphaFoldDB" id="A0A6S6S7C2"/>
<name>A0A6S6S7C2_9BACT</name>
<dbReference type="EMBL" id="CACVAP010000040">
    <property type="protein sequence ID" value="CAA6803643.1"/>
    <property type="molecule type" value="Genomic_DNA"/>
</dbReference>
<reference evidence="1" key="1">
    <citation type="submission" date="2020-01" db="EMBL/GenBank/DDBJ databases">
        <authorList>
            <person name="Meier V. D."/>
            <person name="Meier V D."/>
        </authorList>
    </citation>
    <scope>NUCLEOTIDE SEQUENCE</scope>
    <source>
        <strain evidence="1">HLG_WM_MAG_06</strain>
    </source>
</reference>